<proteinExistence type="predicted"/>
<evidence type="ECO:0000313" key="3">
    <source>
        <dbReference type="Proteomes" id="UP000248349"/>
    </source>
</evidence>
<evidence type="ECO:0000256" key="1">
    <source>
        <dbReference type="SAM" id="MobiDB-lite"/>
    </source>
</evidence>
<reference evidence="2 3" key="1">
    <citation type="submission" date="2016-12" db="EMBL/GenBank/DDBJ databases">
        <title>The genomes of Aspergillus section Nigri reveals drivers in fungal speciation.</title>
        <authorList>
            <consortium name="DOE Joint Genome Institute"/>
            <person name="Vesth T.C."/>
            <person name="Nybo J."/>
            <person name="Theobald S."/>
            <person name="Brandl J."/>
            <person name="Frisvad J.C."/>
            <person name="Nielsen K.F."/>
            <person name="Lyhne E.K."/>
            <person name="Kogle M.E."/>
            <person name="Kuo A."/>
            <person name="Riley R."/>
            <person name="Clum A."/>
            <person name="Nolan M."/>
            <person name="Lipzen A."/>
            <person name="Salamov A."/>
            <person name="Henrissat B."/>
            <person name="Wiebenga A."/>
            <person name="De Vries R.P."/>
            <person name="Grigoriev I.V."/>
            <person name="Mortensen U.H."/>
            <person name="Andersen M.R."/>
            <person name="Baker S.E."/>
        </authorList>
    </citation>
    <scope>NUCLEOTIDE SEQUENCE [LARGE SCALE GENOMIC DNA]</scope>
    <source>
        <strain evidence="2 3">JOP 1030-1</strain>
    </source>
</reference>
<dbReference type="AlphaFoldDB" id="A0A318Z953"/>
<gene>
    <name evidence="2" type="ORF">BP01DRAFT_361544</name>
</gene>
<feature type="region of interest" description="Disordered" evidence="1">
    <location>
        <begin position="1"/>
        <end position="66"/>
    </location>
</feature>
<organism evidence="2 3">
    <name type="scientific">Aspergillus saccharolyticus JOP 1030-1</name>
    <dbReference type="NCBI Taxonomy" id="1450539"/>
    <lineage>
        <taxon>Eukaryota</taxon>
        <taxon>Fungi</taxon>
        <taxon>Dikarya</taxon>
        <taxon>Ascomycota</taxon>
        <taxon>Pezizomycotina</taxon>
        <taxon>Eurotiomycetes</taxon>
        <taxon>Eurotiomycetidae</taxon>
        <taxon>Eurotiales</taxon>
        <taxon>Aspergillaceae</taxon>
        <taxon>Aspergillus</taxon>
        <taxon>Aspergillus subgen. Circumdati</taxon>
    </lineage>
</organism>
<dbReference type="STRING" id="1450539.A0A318Z953"/>
<protein>
    <submittedName>
        <fullName evidence="2">Uncharacterized protein</fullName>
    </submittedName>
</protein>
<name>A0A318Z953_9EURO</name>
<feature type="compositionally biased region" description="Basic and acidic residues" evidence="1">
    <location>
        <begin position="54"/>
        <end position="66"/>
    </location>
</feature>
<keyword evidence="3" id="KW-1185">Reference proteome</keyword>
<dbReference type="GeneID" id="37077405"/>
<dbReference type="EMBL" id="KZ821302">
    <property type="protein sequence ID" value="PYH40100.1"/>
    <property type="molecule type" value="Genomic_DNA"/>
</dbReference>
<sequence>MPLPFRDQFKHDKSFSGSNSSQQQRYTPLHEAMVTAATPKSSSSPISPPGNDIQKLRRVDNIKSKP</sequence>
<dbReference type="Proteomes" id="UP000248349">
    <property type="component" value="Unassembled WGS sequence"/>
</dbReference>
<feature type="compositionally biased region" description="Polar residues" evidence="1">
    <location>
        <begin position="15"/>
        <end position="26"/>
    </location>
</feature>
<accession>A0A318Z953</accession>
<evidence type="ECO:0000313" key="2">
    <source>
        <dbReference type="EMBL" id="PYH40100.1"/>
    </source>
</evidence>
<dbReference type="RefSeq" id="XP_025426082.1">
    <property type="nucleotide sequence ID" value="XM_025576177.1"/>
</dbReference>